<accession>A0A225DIS0</accession>
<feature type="region of interest" description="Disordered" evidence="1">
    <location>
        <begin position="264"/>
        <end position="299"/>
    </location>
</feature>
<keyword evidence="4" id="KW-1185">Reference proteome</keyword>
<feature type="compositionally biased region" description="Basic and acidic residues" evidence="1">
    <location>
        <begin position="290"/>
        <end position="299"/>
    </location>
</feature>
<feature type="transmembrane region" description="Helical" evidence="2">
    <location>
        <begin position="229"/>
        <end position="251"/>
    </location>
</feature>
<keyword evidence="2" id="KW-1133">Transmembrane helix</keyword>
<comment type="caution">
    <text evidence="3">The sequence shown here is derived from an EMBL/GenBank/DDBJ whole genome shotgun (WGS) entry which is preliminary data.</text>
</comment>
<gene>
    <name evidence="3" type="ORF">FRUB_08580</name>
</gene>
<organism evidence="3 4">
    <name type="scientific">Fimbriiglobus ruber</name>
    <dbReference type="NCBI Taxonomy" id="1908690"/>
    <lineage>
        <taxon>Bacteria</taxon>
        <taxon>Pseudomonadati</taxon>
        <taxon>Planctomycetota</taxon>
        <taxon>Planctomycetia</taxon>
        <taxon>Gemmatales</taxon>
        <taxon>Gemmataceae</taxon>
        <taxon>Fimbriiglobus</taxon>
    </lineage>
</organism>
<protein>
    <submittedName>
        <fullName evidence="3">Uncharacterized protein</fullName>
    </submittedName>
</protein>
<proteinExistence type="predicted"/>
<feature type="region of interest" description="Disordered" evidence="1">
    <location>
        <begin position="1"/>
        <end position="32"/>
    </location>
</feature>
<evidence type="ECO:0000313" key="3">
    <source>
        <dbReference type="EMBL" id="OWK36017.1"/>
    </source>
</evidence>
<name>A0A225DIS0_9BACT</name>
<keyword evidence="2" id="KW-0472">Membrane</keyword>
<sequence length="299" mass="33311">MAGAARGQNEPEEAPTPRAYGTETPVDPDPDAKYKLNTDSLNFSNIRDDQPIVKTRDQNRGEFDALNDVILHARQFTTADLEAHASKDVMPRDLMTEVRKDYQFQLMSFEGRLARLRRWPEPTEAVAAAKVKNVYEAWVWISPKRGPELVCVLLTELPPGLEPSLEFNPTKPVRFAGYYFKLMRYESAEANPKDPTRNQMRRAPLLIGRGISVIPEQGINVGNTWLEGFVPGILALIGVIAVVTLGLTWLFGRGDKTLRRELAARRGRNPFAQGAETGGESSGSPQVDLPPHDRHDTPA</sequence>
<dbReference type="AlphaFoldDB" id="A0A225DIS0"/>
<evidence type="ECO:0000256" key="2">
    <source>
        <dbReference type="SAM" id="Phobius"/>
    </source>
</evidence>
<dbReference type="EMBL" id="NIDE01000017">
    <property type="protein sequence ID" value="OWK36017.1"/>
    <property type="molecule type" value="Genomic_DNA"/>
</dbReference>
<keyword evidence="2" id="KW-0812">Transmembrane</keyword>
<dbReference type="Proteomes" id="UP000214646">
    <property type="component" value="Unassembled WGS sequence"/>
</dbReference>
<evidence type="ECO:0000313" key="4">
    <source>
        <dbReference type="Proteomes" id="UP000214646"/>
    </source>
</evidence>
<reference evidence="4" key="1">
    <citation type="submission" date="2017-06" db="EMBL/GenBank/DDBJ databases">
        <title>Genome analysis of Fimbriiglobus ruber SP5, the first member of the order Planctomycetales with confirmed chitinolytic capability.</title>
        <authorList>
            <person name="Ravin N.V."/>
            <person name="Rakitin A.L."/>
            <person name="Ivanova A.A."/>
            <person name="Beletsky A.V."/>
            <person name="Kulichevskaya I.S."/>
            <person name="Mardanov A.V."/>
            <person name="Dedysh S.N."/>
        </authorList>
    </citation>
    <scope>NUCLEOTIDE SEQUENCE [LARGE SCALE GENOMIC DNA]</scope>
    <source>
        <strain evidence="4">SP5</strain>
    </source>
</reference>
<evidence type="ECO:0000256" key="1">
    <source>
        <dbReference type="SAM" id="MobiDB-lite"/>
    </source>
</evidence>